<comment type="subcellular location">
    <subcellularLocation>
        <location evidence="9">Cytoplasm</location>
    </subcellularLocation>
</comment>
<keyword evidence="5 9" id="KW-0067">ATP-binding</keyword>
<evidence type="ECO:0000256" key="1">
    <source>
        <dbReference type="ARBA" id="ARBA00022555"/>
    </source>
</evidence>
<proteinExistence type="inferred from homology"/>
<dbReference type="GO" id="GO:0000049">
    <property type="term" value="F:tRNA binding"/>
    <property type="evidence" value="ECO:0007669"/>
    <property type="project" value="UniProtKB-KW"/>
</dbReference>
<feature type="binding site" evidence="9">
    <location>
        <begin position="6"/>
        <end position="13"/>
    </location>
    <ligand>
        <name>ATP</name>
        <dbReference type="ChEBI" id="CHEBI:30616"/>
    </ligand>
</feature>
<evidence type="ECO:0000313" key="12">
    <source>
        <dbReference type="EMBL" id="ETR74563.1"/>
    </source>
</evidence>
<keyword evidence="3 9" id="KW-0819">tRNA processing</keyword>
<evidence type="ECO:0000256" key="6">
    <source>
        <dbReference type="ARBA" id="ARBA00022884"/>
    </source>
</evidence>
<keyword evidence="1 9" id="KW-0820">tRNA-binding</keyword>
<dbReference type="AlphaFoldDB" id="A0A1V1PIK0"/>
<feature type="domain" description="tRNA-specific 2-thiouridylase MnmA-like central" evidence="11">
    <location>
        <begin position="202"/>
        <end position="259"/>
    </location>
</feature>
<dbReference type="HAMAP" id="MF_00144">
    <property type="entry name" value="tRNA_thiouridyl_MnmA"/>
    <property type="match status" value="1"/>
</dbReference>
<evidence type="ECO:0000256" key="3">
    <source>
        <dbReference type="ARBA" id="ARBA00022694"/>
    </source>
</evidence>
<evidence type="ECO:0000256" key="5">
    <source>
        <dbReference type="ARBA" id="ARBA00022840"/>
    </source>
</evidence>
<protein>
    <recommendedName>
        <fullName evidence="9">tRNA-specific 2-thiouridylase MnmA</fullName>
        <ecNumber evidence="9">2.8.1.13</ecNumber>
    </recommendedName>
</protein>
<dbReference type="Gene3D" id="2.30.30.280">
    <property type="entry name" value="Adenine nucleotide alpha hydrolases-like domains"/>
    <property type="match status" value="1"/>
</dbReference>
<dbReference type="Pfam" id="PF20259">
    <property type="entry name" value="tRNA_Me_trans_M"/>
    <property type="match status" value="1"/>
</dbReference>
<name>A0A1V1PIK0_9BACT</name>
<organism evidence="12 13">
    <name type="scientific">Candidatus Magnetoglobus multicellularis str. Araruama</name>
    <dbReference type="NCBI Taxonomy" id="890399"/>
    <lineage>
        <taxon>Bacteria</taxon>
        <taxon>Pseudomonadati</taxon>
        <taxon>Thermodesulfobacteriota</taxon>
        <taxon>Desulfobacteria</taxon>
        <taxon>Desulfobacterales</taxon>
        <taxon>Desulfobacteraceae</taxon>
        <taxon>Candidatus Magnetoglobus</taxon>
    </lineage>
</organism>
<feature type="active site" description="Nucleophile" evidence="9">
    <location>
        <position position="91"/>
    </location>
</feature>
<dbReference type="Gene3D" id="3.40.50.620">
    <property type="entry name" value="HUPs"/>
    <property type="match status" value="1"/>
</dbReference>
<dbReference type="EMBL" id="ATBP01000004">
    <property type="protein sequence ID" value="ETR74563.1"/>
    <property type="molecule type" value="Genomic_DNA"/>
</dbReference>
<dbReference type="CDD" id="cd01998">
    <property type="entry name" value="MnmA_TRMU-like"/>
    <property type="match status" value="1"/>
</dbReference>
<evidence type="ECO:0000259" key="10">
    <source>
        <dbReference type="Pfam" id="PF20258"/>
    </source>
</evidence>
<comment type="caution">
    <text evidence="9">Lacks conserved residue(s) required for the propagation of feature annotation.</text>
</comment>
<dbReference type="InterPro" id="IPR046885">
    <property type="entry name" value="MnmA-like_C"/>
</dbReference>
<feature type="region of interest" description="Interaction with tRNA" evidence="9">
    <location>
        <begin position="291"/>
        <end position="292"/>
    </location>
</feature>
<dbReference type="Gene3D" id="2.40.30.10">
    <property type="entry name" value="Translation factors"/>
    <property type="match status" value="1"/>
</dbReference>
<feature type="active site" description="Cysteine persulfide intermediate" evidence="9">
    <location>
        <position position="187"/>
    </location>
</feature>
<dbReference type="EC" id="2.8.1.13" evidence="9"/>
<dbReference type="PANTHER" id="PTHR11933:SF5">
    <property type="entry name" value="MITOCHONDRIAL TRNA-SPECIFIC 2-THIOURIDYLASE 1"/>
    <property type="match status" value="1"/>
</dbReference>
<dbReference type="GO" id="GO:0005524">
    <property type="term" value="F:ATP binding"/>
    <property type="evidence" value="ECO:0007669"/>
    <property type="project" value="UniProtKB-KW"/>
</dbReference>
<dbReference type="InterPro" id="IPR004506">
    <property type="entry name" value="MnmA-like"/>
</dbReference>
<dbReference type="NCBIfam" id="NF001138">
    <property type="entry name" value="PRK00143.1"/>
    <property type="match status" value="1"/>
</dbReference>
<comment type="function">
    <text evidence="9">Catalyzes the 2-thiolation of uridine at the wobble position (U34) of tRNA, leading to the formation of s(2)U34.</text>
</comment>
<dbReference type="InterPro" id="IPR014729">
    <property type="entry name" value="Rossmann-like_a/b/a_fold"/>
</dbReference>
<gene>
    <name evidence="9" type="primary">mnmA</name>
    <name evidence="12" type="ORF">OMM_06264</name>
</gene>
<evidence type="ECO:0000313" key="13">
    <source>
        <dbReference type="Proteomes" id="UP000189670"/>
    </source>
</evidence>
<dbReference type="PANTHER" id="PTHR11933">
    <property type="entry name" value="TRNA 5-METHYLAMINOMETHYL-2-THIOURIDYLATE -METHYLTRANSFERASE"/>
    <property type="match status" value="1"/>
</dbReference>
<evidence type="ECO:0000259" key="11">
    <source>
        <dbReference type="Pfam" id="PF20259"/>
    </source>
</evidence>
<comment type="caution">
    <text evidence="12">The sequence shown here is derived from an EMBL/GenBank/DDBJ whole genome shotgun (WGS) entry which is preliminary data.</text>
</comment>
<dbReference type="GO" id="GO:0002143">
    <property type="term" value="P:tRNA wobble position uridine thiolation"/>
    <property type="evidence" value="ECO:0007669"/>
    <property type="project" value="TreeGrafter"/>
</dbReference>
<comment type="catalytic activity">
    <reaction evidence="8 9">
        <text>S-sulfanyl-L-cysteinyl-[protein] + uridine(34) in tRNA + AH2 + ATP = 2-thiouridine(34) in tRNA + L-cysteinyl-[protein] + A + AMP + diphosphate + H(+)</text>
        <dbReference type="Rhea" id="RHEA:47032"/>
        <dbReference type="Rhea" id="RHEA-COMP:10131"/>
        <dbReference type="Rhea" id="RHEA-COMP:11726"/>
        <dbReference type="Rhea" id="RHEA-COMP:11727"/>
        <dbReference type="Rhea" id="RHEA-COMP:11728"/>
        <dbReference type="ChEBI" id="CHEBI:13193"/>
        <dbReference type="ChEBI" id="CHEBI:15378"/>
        <dbReference type="ChEBI" id="CHEBI:17499"/>
        <dbReference type="ChEBI" id="CHEBI:29950"/>
        <dbReference type="ChEBI" id="CHEBI:30616"/>
        <dbReference type="ChEBI" id="CHEBI:33019"/>
        <dbReference type="ChEBI" id="CHEBI:61963"/>
        <dbReference type="ChEBI" id="CHEBI:65315"/>
        <dbReference type="ChEBI" id="CHEBI:87170"/>
        <dbReference type="ChEBI" id="CHEBI:456215"/>
        <dbReference type="EC" id="2.8.1.13"/>
    </reaction>
</comment>
<dbReference type="Pfam" id="PF03054">
    <property type="entry name" value="tRNA_Me_trans"/>
    <property type="match status" value="1"/>
</dbReference>
<feature type="region of interest" description="Interaction with tRNA" evidence="9">
    <location>
        <begin position="137"/>
        <end position="139"/>
    </location>
</feature>
<accession>A0A1V1PIK0</accession>
<feature type="binding site" evidence="9">
    <location>
        <position position="115"/>
    </location>
    <ligand>
        <name>ATP</name>
        <dbReference type="ChEBI" id="CHEBI:30616"/>
    </ligand>
</feature>
<evidence type="ECO:0000256" key="4">
    <source>
        <dbReference type="ARBA" id="ARBA00022741"/>
    </source>
</evidence>
<keyword evidence="6 9" id="KW-0694">RNA-binding</keyword>
<dbReference type="GO" id="GO:0005737">
    <property type="term" value="C:cytoplasm"/>
    <property type="evidence" value="ECO:0007669"/>
    <property type="project" value="UniProtKB-SubCell"/>
</dbReference>
<comment type="similarity">
    <text evidence="9">Belongs to the MnmA/TRMU family.</text>
</comment>
<feature type="site" description="Interaction with tRNA" evidence="9">
    <location>
        <position position="324"/>
    </location>
</feature>
<evidence type="ECO:0000256" key="9">
    <source>
        <dbReference type="HAMAP-Rule" id="MF_00144"/>
    </source>
</evidence>
<reference evidence="13" key="1">
    <citation type="submission" date="2012-11" db="EMBL/GenBank/DDBJ databases">
        <authorList>
            <person name="Lucero-Rivera Y.E."/>
            <person name="Tovar-Ramirez D."/>
        </authorList>
    </citation>
    <scope>NUCLEOTIDE SEQUENCE [LARGE SCALE GENOMIC DNA]</scope>
    <source>
        <strain evidence="13">Araruama</strain>
    </source>
</reference>
<keyword evidence="4 9" id="KW-0547">Nucleotide-binding</keyword>
<dbReference type="FunFam" id="2.30.30.280:FF:000001">
    <property type="entry name" value="tRNA-specific 2-thiouridylase MnmA"/>
    <property type="match status" value="1"/>
</dbReference>
<evidence type="ECO:0000256" key="8">
    <source>
        <dbReference type="ARBA" id="ARBA00051542"/>
    </source>
</evidence>
<evidence type="ECO:0000256" key="7">
    <source>
        <dbReference type="ARBA" id="ARBA00023157"/>
    </source>
</evidence>
<dbReference type="Proteomes" id="UP000189670">
    <property type="component" value="Unassembled WGS sequence"/>
</dbReference>
<dbReference type="GO" id="GO:0103016">
    <property type="term" value="F:tRNA-uridine 2-sulfurtransferase activity"/>
    <property type="evidence" value="ECO:0007669"/>
    <property type="project" value="UniProtKB-EC"/>
</dbReference>
<keyword evidence="2 9" id="KW-0808">Transferase</keyword>
<feature type="site" description="Interaction with tRNA" evidence="9">
    <location>
        <position position="116"/>
    </location>
</feature>
<keyword evidence="7" id="KW-1015">Disulfide bond</keyword>
<keyword evidence="9" id="KW-0963">Cytoplasm</keyword>
<dbReference type="Pfam" id="PF20258">
    <property type="entry name" value="tRNA_Me_trans_C"/>
    <property type="match status" value="1"/>
</dbReference>
<dbReference type="SUPFAM" id="SSF52402">
    <property type="entry name" value="Adenine nucleotide alpha hydrolases-like"/>
    <property type="match status" value="1"/>
</dbReference>
<feature type="domain" description="tRNA-specific 2-thiouridylase MnmA-like C-terminal" evidence="10">
    <location>
        <begin position="265"/>
        <end position="340"/>
    </location>
</feature>
<evidence type="ECO:0000256" key="2">
    <source>
        <dbReference type="ARBA" id="ARBA00022679"/>
    </source>
</evidence>
<sequence length="344" mass="38301">MKTAVAVSGGVDSMVAVHLLKATHNIFALHFVTGYESKNHRHYIQKLAAYLDNLNVPLVTVDISDAFQSQVVNYFISTYSQGRTPNPCVICNARIKFGVLQAYAMKMGADSIATGHYAQIDKTDTNIVMKKGLDTKKDQSYFLGLVSGKRLESAIFPLGQWTKDAVLTYAKNHGITEIAHKESQEVCFIHDRYSDFLIRSGCIKKRPGPIVTTLGRQIGQHNGLHEFTIGQRKGINCPGPHPYYVVRLDQVNNRLVVGQKKELLSDSCRVNNINWFGVPPKTSIVIHVRIRYKTPAVSATLKPISQKQARIFFHDLQSAVTPGQIAVFYQEDIVLGAGFIITNE</sequence>
<dbReference type="InterPro" id="IPR046884">
    <property type="entry name" value="MnmA-like_central"/>
</dbReference>
<dbReference type="InterPro" id="IPR023382">
    <property type="entry name" value="MnmA-like_central_sf"/>
</dbReference>
<dbReference type="NCBIfam" id="TIGR00420">
    <property type="entry name" value="trmU"/>
    <property type="match status" value="1"/>
</dbReference>